<name>A0A158PKV6_ANGCS</name>
<dbReference type="Gene3D" id="2.120.10.30">
    <property type="entry name" value="TolB, C-terminal domain"/>
    <property type="match status" value="1"/>
</dbReference>
<dbReference type="EMBL" id="UYYA01004503">
    <property type="protein sequence ID" value="VDM62165.1"/>
    <property type="molecule type" value="Genomic_DNA"/>
</dbReference>
<reference evidence="3" key="1">
    <citation type="submission" date="2016-04" db="UniProtKB">
        <authorList>
            <consortium name="WormBaseParasite"/>
        </authorList>
    </citation>
    <scope>IDENTIFICATION</scope>
</reference>
<accession>A0A158PKV6</accession>
<dbReference type="OrthoDB" id="423498at2759"/>
<evidence type="ECO:0000313" key="3">
    <source>
        <dbReference type="WBParaSite" id="ACOC_0001057901-mRNA-1"/>
    </source>
</evidence>
<sequence>MLVFSFRLMLDVNKRVYNHRPGPCRVVEAVEHGSEDIALVEDEGIAFVTSGVQYLTPRGKENFHPHGISHITTSLGIVRLFVINHSKSFQHSVFVLDWDSKARELNLVKIIEDEKFIRPNDLVAVSEDAFILSNDGSSQSSLFNMLEILSMYPSGSIVFYDGKVSHWLQSSAVSPNGIALDQERLHLIVSHINSEIGYFQDYRSLSHVADIPLLTSADNLYIDKSGAVWTVSGAHPVSKDAIKHLGNCEDLKVYGPSQVLRIVFSKGYRSWEISEPFADDGRLISSSSIAVPYNNQLLIGSVCRQLVHCDIRPETI</sequence>
<dbReference type="OMA" id="KHLNCHY"/>
<dbReference type="InterPro" id="IPR051288">
    <property type="entry name" value="Serum_paraoxonase/arylesterase"/>
</dbReference>
<keyword evidence="2" id="KW-1185">Reference proteome</keyword>
<dbReference type="AlphaFoldDB" id="A0A158PKV6"/>
<evidence type="ECO:0000313" key="1">
    <source>
        <dbReference type="EMBL" id="VDM62165.1"/>
    </source>
</evidence>
<dbReference type="PANTHER" id="PTHR11799">
    <property type="entry name" value="PARAOXONASE"/>
    <property type="match status" value="1"/>
</dbReference>
<evidence type="ECO:0000313" key="2">
    <source>
        <dbReference type="Proteomes" id="UP000267027"/>
    </source>
</evidence>
<protein>
    <submittedName>
        <fullName evidence="3">Arylesterase</fullName>
    </submittedName>
</protein>
<dbReference type="PANTHER" id="PTHR11799:SF12">
    <property type="entry name" value="PARAOXONASE-RELATED"/>
    <property type="match status" value="1"/>
</dbReference>
<dbReference type="InterPro" id="IPR011042">
    <property type="entry name" value="6-blade_b-propeller_TolB-like"/>
</dbReference>
<organism evidence="3">
    <name type="scientific">Angiostrongylus costaricensis</name>
    <name type="common">Nematode worm</name>
    <dbReference type="NCBI Taxonomy" id="334426"/>
    <lineage>
        <taxon>Eukaryota</taxon>
        <taxon>Metazoa</taxon>
        <taxon>Ecdysozoa</taxon>
        <taxon>Nematoda</taxon>
        <taxon>Chromadorea</taxon>
        <taxon>Rhabditida</taxon>
        <taxon>Rhabditina</taxon>
        <taxon>Rhabditomorpha</taxon>
        <taxon>Strongyloidea</taxon>
        <taxon>Metastrongylidae</taxon>
        <taxon>Angiostrongylus</taxon>
    </lineage>
</organism>
<dbReference type="Proteomes" id="UP000267027">
    <property type="component" value="Unassembled WGS sequence"/>
</dbReference>
<gene>
    <name evidence="1" type="ORF">ACOC_LOCUS10580</name>
</gene>
<dbReference type="WBParaSite" id="ACOC_0001057901-mRNA-1">
    <property type="protein sequence ID" value="ACOC_0001057901-mRNA-1"/>
    <property type="gene ID" value="ACOC_0001057901"/>
</dbReference>
<reference evidence="1 2" key="2">
    <citation type="submission" date="2018-11" db="EMBL/GenBank/DDBJ databases">
        <authorList>
            <consortium name="Pathogen Informatics"/>
        </authorList>
    </citation>
    <scope>NUCLEOTIDE SEQUENCE [LARGE SCALE GENOMIC DNA]</scope>
    <source>
        <strain evidence="1 2">Costa Rica</strain>
    </source>
</reference>
<dbReference type="SUPFAM" id="SSF63829">
    <property type="entry name" value="Calcium-dependent phosphotriesterase"/>
    <property type="match status" value="1"/>
</dbReference>
<proteinExistence type="predicted"/>